<proteinExistence type="predicted"/>
<dbReference type="RefSeq" id="WP_275109296.1">
    <property type="nucleotide sequence ID" value="NZ_JAKJSC010000001.1"/>
</dbReference>
<name>A0ABT5VRQ1_9BACT</name>
<accession>A0ABT5VRQ1</accession>
<keyword evidence="2" id="KW-1185">Reference proteome</keyword>
<evidence type="ECO:0008006" key="3">
    <source>
        <dbReference type="Google" id="ProtNLM"/>
    </source>
</evidence>
<dbReference type="SUPFAM" id="SSF51126">
    <property type="entry name" value="Pectin lyase-like"/>
    <property type="match status" value="1"/>
</dbReference>
<dbReference type="EMBL" id="JAKJSC010000001">
    <property type="protein sequence ID" value="MDE5417961.1"/>
    <property type="molecule type" value="Genomic_DNA"/>
</dbReference>
<comment type="caution">
    <text evidence="1">The sequence shown here is derived from an EMBL/GenBank/DDBJ whole genome shotgun (WGS) entry which is preliminary data.</text>
</comment>
<gene>
    <name evidence="1" type="ORF">L3049_08065</name>
</gene>
<dbReference type="InterPro" id="IPR059226">
    <property type="entry name" value="Choice_anch_Q_dom"/>
</dbReference>
<reference evidence="1 2" key="1">
    <citation type="submission" date="2022-01" db="EMBL/GenBank/DDBJ databases">
        <title>Labilibaculum sp. nov, a marine bacterium isolated from Antarctica.</title>
        <authorList>
            <person name="Dai W."/>
        </authorList>
    </citation>
    <scope>NUCLEOTIDE SEQUENCE [LARGE SCALE GENOMIC DNA]</scope>
    <source>
        <strain evidence="1 2">DW002</strain>
    </source>
</reference>
<dbReference type="InterPro" id="IPR011050">
    <property type="entry name" value="Pectin_lyase_fold/virulence"/>
</dbReference>
<organism evidence="1 2">
    <name type="scientific">Paralabilibaculum antarcticum</name>
    <dbReference type="NCBI Taxonomy" id="2912572"/>
    <lineage>
        <taxon>Bacteria</taxon>
        <taxon>Pseudomonadati</taxon>
        <taxon>Bacteroidota</taxon>
        <taxon>Bacteroidia</taxon>
        <taxon>Marinilabiliales</taxon>
        <taxon>Marinifilaceae</taxon>
        <taxon>Paralabilibaculum</taxon>
    </lineage>
</organism>
<dbReference type="Gene3D" id="2.160.20.10">
    <property type="entry name" value="Single-stranded right-handed beta-helix, Pectin lyase-like"/>
    <property type="match status" value="1"/>
</dbReference>
<dbReference type="NCBIfam" id="NF041518">
    <property type="entry name" value="choice_anch_Q"/>
    <property type="match status" value="1"/>
</dbReference>
<sequence>MFSIRLLFFFLISISILSCDKEDDFVSDPHFKFTFSTDTVAFDTLFTGFESTTKQLKIYNPSSKAVKISSIYLYKTETPYRINVNGKQSNLVQNIELNAKDSLYVFVEVSLSPKDEDAPRLLKDQIVIEANGNVQRITLETFAQDVHLIDEDITESAIWTGNRPYVLLKPTWLTEGTELSIQEGAKIYFYKDAGIHVKGKLSVNGTFERPVYFGSTRLEELYENAPGQWDGIYFYEESTSSVLEHFVLEDGINGLSFDRTMAGVPVNLSYAFIRNFSQNGISAKNASIIAHDLLVTNCGQECLRMEGDAIYEIYQSTFYNLWSFSPRTDPVIFYKGTGEGNLKISNSIVWSGRINELEVEPLEKVEVENTLLKLGSTFQLDYAAVFKNCIFNENPLFIDLTEFDFGLQVESPAINKGNIELNKDNWLDLNANRRDQDIAPDMGAYEYFEMN</sequence>
<dbReference type="InterPro" id="IPR012334">
    <property type="entry name" value="Pectin_lyas_fold"/>
</dbReference>
<dbReference type="PROSITE" id="PS51257">
    <property type="entry name" value="PROKAR_LIPOPROTEIN"/>
    <property type="match status" value="1"/>
</dbReference>
<evidence type="ECO:0000313" key="1">
    <source>
        <dbReference type="EMBL" id="MDE5417961.1"/>
    </source>
</evidence>
<dbReference type="Proteomes" id="UP001528920">
    <property type="component" value="Unassembled WGS sequence"/>
</dbReference>
<evidence type="ECO:0000313" key="2">
    <source>
        <dbReference type="Proteomes" id="UP001528920"/>
    </source>
</evidence>
<protein>
    <recommendedName>
        <fullName evidence="3">Right handed beta helix domain-containing protein</fullName>
    </recommendedName>
</protein>